<dbReference type="PANTHER" id="PTHR33361:SF2">
    <property type="entry name" value="DUF885 DOMAIN-CONTAINING PROTEIN"/>
    <property type="match status" value="1"/>
</dbReference>
<dbReference type="InParanoid" id="A0A0U5CNV4"/>
<dbReference type="Proteomes" id="UP000069902">
    <property type="component" value="Chromosome cPNK"/>
</dbReference>
<accession>A0A0U5CNV4</accession>
<dbReference type="Pfam" id="PF05960">
    <property type="entry name" value="DUF885"/>
    <property type="match status" value="1"/>
</dbReference>
<evidence type="ECO:0008006" key="3">
    <source>
        <dbReference type="Google" id="ProtNLM"/>
    </source>
</evidence>
<gene>
    <name evidence="1" type="ORF">PNK_0738</name>
</gene>
<sequence>MPGQAFAYKIGELKIQKLRQFSMQAQREHLDIRHFHNEWLKHGALPLDITDALIRKWGDQAGVMA</sequence>
<dbReference type="PATRIC" id="fig|389348.3.peg.808"/>
<name>A0A0U5CNV4_9BACT</name>
<reference evidence="2" key="1">
    <citation type="submission" date="2015-09" db="EMBL/GenBank/DDBJ databases">
        <authorList>
            <person name="Bertelli C."/>
        </authorList>
    </citation>
    <scope>NUCLEOTIDE SEQUENCE [LARGE SCALE GENOMIC DNA]</scope>
    <source>
        <strain evidence="2">KNic</strain>
    </source>
</reference>
<protein>
    <recommendedName>
        <fullName evidence="3">DUF885 family protein</fullName>
    </recommendedName>
</protein>
<dbReference type="EMBL" id="LN879502">
    <property type="protein sequence ID" value="CUI16364.1"/>
    <property type="molecule type" value="Genomic_DNA"/>
</dbReference>
<dbReference type="InterPro" id="IPR010281">
    <property type="entry name" value="DUF885"/>
</dbReference>
<dbReference type="AlphaFoldDB" id="A0A0U5CNV4"/>
<dbReference type="PANTHER" id="PTHR33361">
    <property type="entry name" value="GLR0591 PROTEIN"/>
    <property type="match status" value="1"/>
</dbReference>
<dbReference type="KEGG" id="pnl:PNK_0738"/>
<evidence type="ECO:0000313" key="2">
    <source>
        <dbReference type="Proteomes" id="UP000069902"/>
    </source>
</evidence>
<dbReference type="STRING" id="389348.PNK_0738"/>
<evidence type="ECO:0000313" key="1">
    <source>
        <dbReference type="EMBL" id="CUI16364.1"/>
    </source>
</evidence>
<organism evidence="1 2">
    <name type="scientific">Candidatus Protochlamydia naegleriophila</name>
    <dbReference type="NCBI Taxonomy" id="389348"/>
    <lineage>
        <taxon>Bacteria</taxon>
        <taxon>Pseudomonadati</taxon>
        <taxon>Chlamydiota</taxon>
        <taxon>Chlamydiia</taxon>
        <taxon>Parachlamydiales</taxon>
        <taxon>Parachlamydiaceae</taxon>
        <taxon>Candidatus Protochlamydia</taxon>
    </lineage>
</organism>
<proteinExistence type="predicted"/>
<keyword evidence="2" id="KW-1185">Reference proteome</keyword>